<dbReference type="EMBL" id="CP016893">
    <property type="protein sequence ID" value="AST59068.1"/>
    <property type="molecule type" value="Genomic_DNA"/>
</dbReference>
<dbReference type="EMBL" id="NKHD01000020">
    <property type="protein sequence ID" value="OXT07572.1"/>
    <property type="molecule type" value="Genomic_DNA"/>
</dbReference>
<gene>
    <name evidence="2" type="ORF">CE561_07025</name>
    <name evidence="1" type="ORF">Thert_03334</name>
</gene>
<dbReference type="AlphaFoldDB" id="A0A231VH92"/>
<dbReference type="Proteomes" id="UP000214975">
    <property type="component" value="Chromosome"/>
</dbReference>
<evidence type="ECO:0000313" key="2">
    <source>
        <dbReference type="EMBL" id="OXT07572.1"/>
    </source>
</evidence>
<dbReference type="InterPro" id="IPR009651">
    <property type="entry name" value="Met_g_lyase_put"/>
</dbReference>
<accession>A0A231VH92</accession>
<evidence type="ECO:0000313" key="4">
    <source>
        <dbReference type="Proteomes" id="UP000215301"/>
    </source>
</evidence>
<dbReference type="Pfam" id="PF06838">
    <property type="entry name" value="Met_gamma_lyase"/>
    <property type="match status" value="1"/>
</dbReference>
<evidence type="ECO:0000313" key="3">
    <source>
        <dbReference type="Proteomes" id="UP000214975"/>
    </source>
</evidence>
<name>A0A231VH92_THETR</name>
<evidence type="ECO:0000313" key="1">
    <source>
        <dbReference type="EMBL" id="AST59068.1"/>
    </source>
</evidence>
<proteinExistence type="predicted"/>
<protein>
    <submittedName>
        <fullName evidence="1">Aluminum resistance family protein</fullName>
    </submittedName>
</protein>
<dbReference type="PANTHER" id="PTHR46658">
    <property type="entry name" value="CYS OR MET METABOLISM PYRIDOXAL-PHOSPHATE-DEPENDENT ENZYME"/>
    <property type="match status" value="1"/>
</dbReference>
<dbReference type="Gene3D" id="3.40.640.10">
    <property type="entry name" value="Type I PLP-dependent aspartate aminotransferase-like (Major domain)"/>
    <property type="match status" value="1"/>
</dbReference>
<dbReference type="SUPFAM" id="SSF53383">
    <property type="entry name" value="PLP-dependent transferases"/>
    <property type="match status" value="1"/>
</dbReference>
<reference evidence="2 4" key="2">
    <citation type="submission" date="2017-06" db="EMBL/GenBank/DDBJ databases">
        <title>Isolation and characterization of a thermophilic and butanogenic Thermoanaerobacterium thermosaccharolyticum M5 capable of efficient degradation of hemicellulose.</title>
        <authorList>
            <person name="Xin F."/>
            <person name="Jiang Y."/>
        </authorList>
    </citation>
    <scope>NUCLEOTIDE SEQUENCE [LARGE SCALE GENOMIC DNA]</scope>
    <source>
        <strain evidence="2 4">M5</strain>
    </source>
</reference>
<organism evidence="2 4">
    <name type="scientific">Thermoanaerobacterium thermosaccharolyticum</name>
    <name type="common">Clostridium thermosaccharolyticum</name>
    <dbReference type="NCBI Taxonomy" id="1517"/>
    <lineage>
        <taxon>Bacteria</taxon>
        <taxon>Bacillati</taxon>
        <taxon>Bacillota</taxon>
        <taxon>Clostridia</taxon>
        <taxon>Thermoanaerobacterales</taxon>
        <taxon>Thermoanaerobacteraceae</taxon>
        <taxon>Thermoanaerobacterium</taxon>
    </lineage>
</organism>
<dbReference type="RefSeq" id="WP_094045052.1">
    <property type="nucleotide sequence ID" value="NZ_CP016893.1"/>
</dbReference>
<dbReference type="Gene3D" id="3.90.1150.60">
    <property type="entry name" value="Methioning gamme-lyase, C-terminal domain"/>
    <property type="match status" value="1"/>
</dbReference>
<reference evidence="1 3" key="1">
    <citation type="submission" date="2016-08" db="EMBL/GenBank/DDBJ databases">
        <title>A novel genetic cassette of butanologenic Thermoanaerobacterium thermosaccharolyticum that directly convert cellulose to butanol.</title>
        <authorList>
            <person name="Li T."/>
            <person name="He J."/>
        </authorList>
    </citation>
    <scope>NUCLEOTIDE SEQUENCE [LARGE SCALE GENOMIC DNA]</scope>
    <source>
        <strain evidence="1 3">TG57</strain>
    </source>
</reference>
<sequence>MMSSENILIEKFNIPKDVIFLLEKAEEDVREEFKKVERIVEKNQYKILYAMQKNHLSDIHFNGTSGYGYGDIGRDTIEKIYSDIFSAEDALVRPQIVSGTHAISLCLYAVLRPNDELISACGTPYDTLADVIGGKERNNNTGSLIDFGVKYKEIPLLEGGKIDIDKLLGAISDKTKMVMIQRSKGYDFRNSLTINDIKNTIEKIKNKKKDLIVFVDNCYGEFTEELEPTDVGADLVAGSLIKNPGGGLSPTGGYVIGKKELVKNAAYRLYAPGIGKKVGPSLNINRLILEGLFLSPLIVGNALKGAIILSRIMEMLGYDVLPKFNESRTDIVQAVRFKTKEELITFIQSIQKGSPVDSHVVPEPWDMPGYNDQVIMAAGGFIQGASIELSADAPIRKPYTAYIQGGLSYYQVKLSLMIAINNMIEKGFIKI</sequence>
<dbReference type="Proteomes" id="UP000215301">
    <property type="component" value="Unassembled WGS sequence"/>
</dbReference>
<dbReference type="PANTHER" id="PTHR46658:SF1">
    <property type="entry name" value="CYS OR MET METABOLISM PYRIDOXAL-PHOSPHATE-DEPENDENT ENZYME"/>
    <property type="match status" value="1"/>
</dbReference>
<dbReference type="InterPro" id="IPR015421">
    <property type="entry name" value="PyrdxlP-dep_Trfase_major"/>
</dbReference>
<dbReference type="InterPro" id="IPR015424">
    <property type="entry name" value="PyrdxlP-dep_Trfase"/>
</dbReference>